<evidence type="ECO:0000313" key="2">
    <source>
        <dbReference type="Proteomes" id="UP001055125"/>
    </source>
</evidence>
<accession>A0ABQ4S2Z3</accession>
<dbReference type="Proteomes" id="UP001055125">
    <property type="component" value="Unassembled WGS sequence"/>
</dbReference>
<proteinExistence type="predicted"/>
<dbReference type="RefSeq" id="WP_238245863.1">
    <property type="nucleotide sequence ID" value="NZ_BPQP01000068.1"/>
</dbReference>
<name>A0ABQ4S2Z3_9HYPH</name>
<reference evidence="1" key="1">
    <citation type="journal article" date="2021" name="Front. Microbiol.">
        <title>Comprehensive Comparative Genomics and Phenotyping of Methylobacterium Species.</title>
        <authorList>
            <person name="Alessa O."/>
            <person name="Ogura Y."/>
            <person name="Fujitani Y."/>
            <person name="Takami H."/>
            <person name="Hayashi T."/>
            <person name="Sahin N."/>
            <person name="Tani A."/>
        </authorList>
    </citation>
    <scope>NUCLEOTIDE SEQUENCE</scope>
    <source>
        <strain evidence="1">DSM 19015</strain>
    </source>
</reference>
<comment type="caution">
    <text evidence="1">The sequence shown here is derived from an EMBL/GenBank/DDBJ whole genome shotgun (WGS) entry which is preliminary data.</text>
</comment>
<sequence length="140" mass="15605">MAEHHTNRRTVLSAAALPFAAIPDFSSPAPDVPRIDDDAELIRLCREHGRYWKIACDWTVSQEASDAATEETSRLCRLIAWMPTRTRVGLAHKARVAAVESGFGLRLAGRFHEPFKYDDKMLVFGLLAELIEMRGPALSA</sequence>
<evidence type="ECO:0000313" key="1">
    <source>
        <dbReference type="EMBL" id="GJD96772.1"/>
    </source>
</evidence>
<protein>
    <submittedName>
        <fullName evidence="1">Uncharacterized protein</fullName>
    </submittedName>
</protein>
<reference evidence="1" key="2">
    <citation type="submission" date="2021-08" db="EMBL/GenBank/DDBJ databases">
        <authorList>
            <person name="Tani A."/>
            <person name="Ola A."/>
            <person name="Ogura Y."/>
            <person name="Katsura K."/>
            <person name="Hayashi T."/>
        </authorList>
    </citation>
    <scope>NUCLEOTIDE SEQUENCE</scope>
    <source>
        <strain evidence="1">DSM 19015</strain>
    </source>
</reference>
<dbReference type="EMBL" id="BPQP01000068">
    <property type="protein sequence ID" value="GJD96772.1"/>
    <property type="molecule type" value="Genomic_DNA"/>
</dbReference>
<organism evidence="1 2">
    <name type="scientific">Methylobacterium iners</name>
    <dbReference type="NCBI Taxonomy" id="418707"/>
    <lineage>
        <taxon>Bacteria</taxon>
        <taxon>Pseudomonadati</taxon>
        <taxon>Pseudomonadota</taxon>
        <taxon>Alphaproteobacteria</taxon>
        <taxon>Hyphomicrobiales</taxon>
        <taxon>Methylobacteriaceae</taxon>
        <taxon>Methylobacterium</taxon>
    </lineage>
</organism>
<gene>
    <name evidence="1" type="ORF">OCOJLMKI_3997</name>
</gene>
<keyword evidence="2" id="KW-1185">Reference proteome</keyword>